<organism evidence="1 2">
    <name type="scientific">Ixodes persulcatus</name>
    <name type="common">Taiga tick</name>
    <dbReference type="NCBI Taxonomy" id="34615"/>
    <lineage>
        <taxon>Eukaryota</taxon>
        <taxon>Metazoa</taxon>
        <taxon>Ecdysozoa</taxon>
        <taxon>Arthropoda</taxon>
        <taxon>Chelicerata</taxon>
        <taxon>Arachnida</taxon>
        <taxon>Acari</taxon>
        <taxon>Parasitiformes</taxon>
        <taxon>Ixodida</taxon>
        <taxon>Ixodoidea</taxon>
        <taxon>Ixodidae</taxon>
        <taxon>Ixodinae</taxon>
        <taxon>Ixodes</taxon>
    </lineage>
</organism>
<evidence type="ECO:0000313" key="1">
    <source>
        <dbReference type="EMBL" id="KAG0414597.1"/>
    </source>
</evidence>
<dbReference type="EMBL" id="JABSTQ010011164">
    <property type="protein sequence ID" value="KAG0414597.1"/>
    <property type="molecule type" value="Genomic_DNA"/>
</dbReference>
<proteinExistence type="predicted"/>
<name>A0AC60P5P1_IXOPE</name>
<gene>
    <name evidence="1" type="ORF">HPB47_008227</name>
</gene>
<evidence type="ECO:0000313" key="2">
    <source>
        <dbReference type="Proteomes" id="UP000805193"/>
    </source>
</evidence>
<dbReference type="Proteomes" id="UP000805193">
    <property type="component" value="Unassembled WGS sequence"/>
</dbReference>
<comment type="caution">
    <text evidence="1">The sequence shown here is derived from an EMBL/GenBank/DDBJ whole genome shotgun (WGS) entry which is preliminary data.</text>
</comment>
<sequence>MSQTSLQQELSELEKQLMSTENEISRLNTIRLRIIKKTEELKVKMKQIMLDEVNQTDWHKSTYPWSAGVLDKLTSVFKMKGLRPTQLPAINVTMSNHDCIVIMPTGGGKSLCFQLPALLSPGLTVVVSPLVSLMEDQVMALERLSYPVAMLSATTPQKKTSAITNAMDDKKSPIKLIYVTPEKMAKSKRFMAKLEKAYQKGCFSRLAIDEVHCCSQWGNDFRPDYKYLGIMKRQFPKVPIMGLTATASATIVADIQKMLSIEDCIVLRAPLDRPNLRYEVCSKPSGQAEVLETLVGLLLGRFRGQSGIVYCFSIKDTHEVASGLCQHGIRADCYNANMDHKDRSDVHFRWSHNEIDVVVATVAFGMGIDKPDVRFVIHHTMSKSVENYYQESGRAGRDDAPAVCIVMYRFADIFRQTTSVFAEKTGQENVYAMVSYCTEARRCRRAVLCQHFGENREETSCNGMCDNCDSTVSSTKEVDVTRHVQDIYKILKAAVAAGEQMTATKLLDVWTGKGGGVKKWKERGATLTDLPRERCEAIVAFCLLEGYLSERFHTTPYAYISYLEAGPMKEAVKKGAKVVFPFSTRKQTSVDKQLPQPNKKRKTSSASSQASSQRKNRAEPQATATPTTSTAGVVVID</sequence>
<protein>
    <submittedName>
        <fullName evidence="1">Uncharacterized protein</fullName>
    </submittedName>
</protein>
<reference evidence="1 2" key="1">
    <citation type="journal article" date="2020" name="Cell">
        <title>Large-Scale Comparative Analyses of Tick Genomes Elucidate Their Genetic Diversity and Vector Capacities.</title>
        <authorList>
            <consortium name="Tick Genome and Microbiome Consortium (TIGMIC)"/>
            <person name="Jia N."/>
            <person name="Wang J."/>
            <person name="Shi W."/>
            <person name="Du L."/>
            <person name="Sun Y."/>
            <person name="Zhan W."/>
            <person name="Jiang J.F."/>
            <person name="Wang Q."/>
            <person name="Zhang B."/>
            <person name="Ji P."/>
            <person name="Bell-Sakyi L."/>
            <person name="Cui X.M."/>
            <person name="Yuan T.T."/>
            <person name="Jiang B.G."/>
            <person name="Yang W.F."/>
            <person name="Lam T.T."/>
            <person name="Chang Q.C."/>
            <person name="Ding S.J."/>
            <person name="Wang X.J."/>
            <person name="Zhu J.G."/>
            <person name="Ruan X.D."/>
            <person name="Zhao L."/>
            <person name="Wei J.T."/>
            <person name="Ye R.Z."/>
            <person name="Que T.C."/>
            <person name="Du C.H."/>
            <person name="Zhou Y.H."/>
            <person name="Cheng J.X."/>
            <person name="Dai P.F."/>
            <person name="Guo W.B."/>
            <person name="Han X.H."/>
            <person name="Huang E.J."/>
            <person name="Li L.F."/>
            <person name="Wei W."/>
            <person name="Gao Y.C."/>
            <person name="Liu J.Z."/>
            <person name="Shao H.Z."/>
            <person name="Wang X."/>
            <person name="Wang C.C."/>
            <person name="Yang T.C."/>
            <person name="Huo Q.B."/>
            <person name="Li W."/>
            <person name="Chen H.Y."/>
            <person name="Chen S.E."/>
            <person name="Zhou L.G."/>
            <person name="Ni X.B."/>
            <person name="Tian J.H."/>
            <person name="Sheng Y."/>
            <person name="Liu T."/>
            <person name="Pan Y.S."/>
            <person name="Xia L.Y."/>
            <person name="Li J."/>
            <person name="Zhao F."/>
            <person name="Cao W.C."/>
        </authorList>
    </citation>
    <scope>NUCLEOTIDE SEQUENCE [LARGE SCALE GENOMIC DNA]</scope>
    <source>
        <strain evidence="1">Iper-2018</strain>
    </source>
</reference>
<keyword evidence="2" id="KW-1185">Reference proteome</keyword>
<accession>A0AC60P5P1</accession>